<name>A0ABR1JVF4_9AGAR</name>
<evidence type="ECO:0000313" key="1">
    <source>
        <dbReference type="EMBL" id="KAK7463708.1"/>
    </source>
</evidence>
<dbReference type="EMBL" id="JBANRG010000006">
    <property type="protein sequence ID" value="KAK7465674.1"/>
    <property type="molecule type" value="Genomic_DNA"/>
</dbReference>
<dbReference type="CDD" id="cd19490">
    <property type="entry name" value="XRCC2"/>
    <property type="match status" value="1"/>
</dbReference>
<organism evidence="2 3">
    <name type="scientific">Marasmiellus scandens</name>
    <dbReference type="NCBI Taxonomy" id="2682957"/>
    <lineage>
        <taxon>Eukaryota</taxon>
        <taxon>Fungi</taxon>
        <taxon>Dikarya</taxon>
        <taxon>Basidiomycota</taxon>
        <taxon>Agaricomycotina</taxon>
        <taxon>Agaricomycetes</taxon>
        <taxon>Agaricomycetidae</taxon>
        <taxon>Agaricales</taxon>
        <taxon>Marasmiineae</taxon>
        <taxon>Omphalotaceae</taxon>
        <taxon>Marasmiellus</taxon>
    </lineage>
</organism>
<dbReference type="Gene3D" id="3.40.50.300">
    <property type="entry name" value="P-loop containing nucleotide triphosphate hydrolases"/>
    <property type="match status" value="1"/>
</dbReference>
<dbReference type="EMBL" id="JBANRG010000009">
    <property type="protein sequence ID" value="KAK7463708.1"/>
    <property type="molecule type" value="Genomic_DNA"/>
</dbReference>
<keyword evidence="3" id="KW-1185">Reference proteome</keyword>
<evidence type="ECO:0000313" key="2">
    <source>
        <dbReference type="EMBL" id="KAK7465674.1"/>
    </source>
</evidence>
<evidence type="ECO:0008006" key="4">
    <source>
        <dbReference type="Google" id="ProtNLM"/>
    </source>
</evidence>
<dbReference type="PANTHER" id="PTHR46644:SF2">
    <property type="entry name" value="DNA REPAIR PROTEIN XRCC2"/>
    <property type="match status" value="1"/>
</dbReference>
<protein>
    <recommendedName>
        <fullName evidence="4">RecA family profile 1 domain-containing protein</fullName>
    </recommendedName>
</protein>
<comment type="caution">
    <text evidence="2">The sequence shown here is derived from an EMBL/GenBank/DDBJ whole genome shotgun (WGS) entry which is preliminary data.</text>
</comment>
<dbReference type="PANTHER" id="PTHR46644">
    <property type="entry name" value="DNA REPAIR PROTEIN XRCC2"/>
    <property type="match status" value="1"/>
</dbReference>
<evidence type="ECO:0000313" key="3">
    <source>
        <dbReference type="Proteomes" id="UP001498398"/>
    </source>
</evidence>
<dbReference type="InterPro" id="IPR027417">
    <property type="entry name" value="P-loop_NTPase"/>
</dbReference>
<dbReference type="InterPro" id="IPR030547">
    <property type="entry name" value="XRCC2"/>
</dbReference>
<dbReference type="Proteomes" id="UP001498398">
    <property type="component" value="Unassembled WGS sequence"/>
</dbReference>
<sequence length="302" mass="32826">MASGWLDQIPSESLQTVLTSVRSLKHASSLAPPGLSLPVNINPGDVLEVQGPPASGKTYLVYHFLASCVLPVTLGGWGKAAILFDPDASFDIFRFKKILSSRLASRVGVESLQEIVDHSTCKLHVFHPSSTIDLAVGILDLPHYHTGCLPDSEIGMIAVDSLSAFYWSDRFSAENARSRNSRVAFTSPLQQVMMALEAFRLTHGASIILSTWSLFSHKNPDTMPPIQHASFITAATGSPASLTHLIKLSVHDLLEYGVNDSALELDCFELLSNQDLCGDIYTSDDRVSSTPFKLSIIRESIS</sequence>
<proteinExistence type="predicted"/>
<accession>A0ABR1JVF4</accession>
<dbReference type="SUPFAM" id="SSF52540">
    <property type="entry name" value="P-loop containing nucleoside triphosphate hydrolases"/>
    <property type="match status" value="1"/>
</dbReference>
<gene>
    <name evidence="2" type="ORF">VKT23_005646</name>
    <name evidence="1" type="ORF">VKT23_007050</name>
</gene>
<reference evidence="2 3" key="1">
    <citation type="submission" date="2024-01" db="EMBL/GenBank/DDBJ databases">
        <title>A draft genome for the cacao thread blight pathogen Marasmiellus scandens.</title>
        <authorList>
            <person name="Baruah I.K."/>
            <person name="Leung J."/>
            <person name="Bukari Y."/>
            <person name="Amoako-Attah I."/>
            <person name="Meinhardt L.W."/>
            <person name="Bailey B.A."/>
            <person name="Cohen S.P."/>
        </authorList>
    </citation>
    <scope>NUCLEOTIDE SEQUENCE [LARGE SCALE GENOMIC DNA]</scope>
    <source>
        <strain evidence="2 3">GH-19</strain>
    </source>
</reference>